<feature type="binding site" evidence="5">
    <location>
        <position position="97"/>
    </location>
    <ligand>
        <name>Mg(2+)</name>
        <dbReference type="ChEBI" id="CHEBI:18420"/>
        <label>1</label>
        <note>catalytic</note>
    </ligand>
</feature>
<dbReference type="STRING" id="163359.A9R16_00410"/>
<dbReference type="Proteomes" id="UP000253250">
    <property type="component" value="Unassembled WGS sequence"/>
</dbReference>
<dbReference type="SUPFAM" id="SSF56655">
    <property type="entry name" value="Carbohydrate phosphatase"/>
    <property type="match status" value="1"/>
</dbReference>
<keyword evidence="3" id="KW-0378">Hydrolase</keyword>
<feature type="binding site" evidence="5">
    <location>
        <position position="96"/>
    </location>
    <ligand>
        <name>Mg(2+)</name>
        <dbReference type="ChEBI" id="CHEBI:18420"/>
        <label>1</label>
        <note>catalytic</note>
    </ligand>
</feature>
<dbReference type="GO" id="GO:0007165">
    <property type="term" value="P:signal transduction"/>
    <property type="evidence" value="ECO:0007669"/>
    <property type="project" value="TreeGrafter"/>
</dbReference>
<evidence type="ECO:0000313" key="6">
    <source>
        <dbReference type="EMBL" id="RCN56554.1"/>
    </source>
</evidence>
<dbReference type="PROSITE" id="PS00630">
    <property type="entry name" value="IMP_2"/>
    <property type="match status" value="1"/>
</dbReference>
<sequence length="269" mass="29061">MKPVSQPRIGEADSRRFLRFAFSLADLARRLLAETSIGEADIAVKADGSYVSVADRRIEAAWREAITGQFGDHDLVGEEYPAEGRGSAWEWVLDPIDGTDNFVHGMATFGTLVALRHEGVPVLGVIDHPRLDLRVSAADGLGASCNGRPVRVADRNESGTPIVIATAPENFNKGGRPELFGRLATAHPNLRVYRDCYAHSVVLQGQGAVAVDWHAQLWDVCAAWAIAREAGAAFERLKGPPGRYQVVFGRPAAVAAVTDLLGIAREEEE</sequence>
<protein>
    <submittedName>
        <fullName evidence="6">Uncharacterized protein</fullName>
    </submittedName>
</protein>
<comment type="cofactor">
    <cofactor evidence="5">
        <name>Mg(2+)</name>
        <dbReference type="ChEBI" id="CHEBI:18420"/>
    </cofactor>
</comment>
<feature type="binding site" evidence="5">
    <location>
        <position position="219"/>
    </location>
    <ligand>
        <name>Mg(2+)</name>
        <dbReference type="ChEBI" id="CHEBI:18420"/>
        <label>1</label>
        <note>catalytic</note>
    </ligand>
</feature>
<dbReference type="GO" id="GO:0008934">
    <property type="term" value="F:inositol monophosphate 1-phosphatase activity"/>
    <property type="evidence" value="ECO:0007669"/>
    <property type="project" value="TreeGrafter"/>
</dbReference>
<dbReference type="Gene3D" id="3.30.540.10">
    <property type="entry name" value="Fructose-1,6-Bisphosphatase, subunit A, domain 1"/>
    <property type="match status" value="1"/>
</dbReference>
<dbReference type="GO" id="GO:0006020">
    <property type="term" value="P:inositol metabolic process"/>
    <property type="evidence" value="ECO:0007669"/>
    <property type="project" value="TreeGrafter"/>
</dbReference>
<evidence type="ECO:0000313" key="7">
    <source>
        <dbReference type="Proteomes" id="UP000253250"/>
    </source>
</evidence>
<keyword evidence="7" id="KW-1185">Reference proteome</keyword>
<evidence type="ECO:0000256" key="4">
    <source>
        <dbReference type="ARBA" id="ARBA00022842"/>
    </source>
</evidence>
<accession>A0A1C2G4Z7</accession>
<dbReference type="InterPro" id="IPR020583">
    <property type="entry name" value="Inositol_monoP_metal-BS"/>
</dbReference>
<comment type="similarity">
    <text evidence="1">Belongs to the inositol monophosphatase superfamily.</text>
</comment>
<dbReference type="PANTHER" id="PTHR20854:SF4">
    <property type="entry name" value="INOSITOL-1-MONOPHOSPHATASE-RELATED"/>
    <property type="match status" value="1"/>
</dbReference>
<reference evidence="6 7" key="1">
    <citation type="submission" date="2018-02" db="EMBL/GenBank/DDBJ databases">
        <title>Insights into the biology of acidophilic members of the Acidiferrobacteraceae family derived from comparative genomic analyses.</title>
        <authorList>
            <person name="Issotta F."/>
            <person name="Thyssen C."/>
            <person name="Mena C."/>
            <person name="Moya A."/>
            <person name="Bellenberg S."/>
            <person name="Sproer C."/>
            <person name="Covarrubias P.C."/>
            <person name="Sand W."/>
            <person name="Quatrini R."/>
            <person name="Vera M."/>
        </authorList>
    </citation>
    <scope>NUCLEOTIDE SEQUENCE [LARGE SCALE GENOMIC DNA]</scope>
    <source>
        <strain evidence="7">m-1</strain>
    </source>
</reference>
<feature type="binding site" evidence="5">
    <location>
        <position position="94"/>
    </location>
    <ligand>
        <name>Mg(2+)</name>
        <dbReference type="ChEBI" id="CHEBI:18420"/>
        <label>1</label>
        <note>catalytic</note>
    </ligand>
</feature>
<evidence type="ECO:0000256" key="3">
    <source>
        <dbReference type="ARBA" id="ARBA00022801"/>
    </source>
</evidence>
<dbReference type="GO" id="GO:0046872">
    <property type="term" value="F:metal ion binding"/>
    <property type="evidence" value="ECO:0007669"/>
    <property type="project" value="UniProtKB-KW"/>
</dbReference>
<dbReference type="Pfam" id="PF00459">
    <property type="entry name" value="Inositol_P"/>
    <property type="match status" value="1"/>
</dbReference>
<dbReference type="PRINTS" id="PR00377">
    <property type="entry name" value="IMPHPHTASES"/>
</dbReference>
<dbReference type="Gene3D" id="3.40.190.80">
    <property type="match status" value="1"/>
</dbReference>
<organism evidence="6 7">
    <name type="scientific">Acidiferrobacter thiooxydans</name>
    <dbReference type="NCBI Taxonomy" id="163359"/>
    <lineage>
        <taxon>Bacteria</taxon>
        <taxon>Pseudomonadati</taxon>
        <taxon>Pseudomonadota</taxon>
        <taxon>Gammaproteobacteria</taxon>
        <taxon>Acidiferrobacterales</taxon>
        <taxon>Acidiferrobacteraceae</taxon>
        <taxon>Acidiferrobacter</taxon>
    </lineage>
</organism>
<keyword evidence="4 5" id="KW-0460">Magnesium</keyword>
<comment type="caution">
    <text evidence="6">The sequence shown here is derived from an EMBL/GenBank/DDBJ whole genome shotgun (WGS) entry which is preliminary data.</text>
</comment>
<dbReference type="OrthoDB" id="9785695at2"/>
<dbReference type="EMBL" id="PSYR01000002">
    <property type="protein sequence ID" value="RCN56554.1"/>
    <property type="molecule type" value="Genomic_DNA"/>
</dbReference>
<evidence type="ECO:0000256" key="5">
    <source>
        <dbReference type="PIRSR" id="PIRSR600760-2"/>
    </source>
</evidence>
<proteinExistence type="inferred from homology"/>
<evidence type="ECO:0000256" key="2">
    <source>
        <dbReference type="ARBA" id="ARBA00022723"/>
    </source>
</evidence>
<evidence type="ECO:0000256" key="1">
    <source>
        <dbReference type="ARBA" id="ARBA00009759"/>
    </source>
</evidence>
<dbReference type="PROSITE" id="PS00629">
    <property type="entry name" value="IMP_1"/>
    <property type="match status" value="1"/>
</dbReference>
<dbReference type="RefSeq" id="WP_065968636.1">
    <property type="nucleotide sequence ID" value="NZ_CP080624.1"/>
</dbReference>
<dbReference type="InterPro" id="IPR020550">
    <property type="entry name" value="Inositol_monophosphatase_CS"/>
</dbReference>
<name>A0A1C2G4Z7_9GAMM</name>
<dbReference type="PANTHER" id="PTHR20854">
    <property type="entry name" value="INOSITOL MONOPHOSPHATASE"/>
    <property type="match status" value="1"/>
</dbReference>
<dbReference type="InterPro" id="IPR000760">
    <property type="entry name" value="Inositol_monophosphatase-like"/>
</dbReference>
<gene>
    <name evidence="6" type="ORF">C4900_12235</name>
</gene>
<dbReference type="AlphaFoldDB" id="A0A1C2G4Z7"/>
<feature type="binding site" evidence="5">
    <location>
        <position position="78"/>
    </location>
    <ligand>
        <name>Mg(2+)</name>
        <dbReference type="ChEBI" id="CHEBI:18420"/>
        <label>1</label>
        <note>catalytic</note>
    </ligand>
</feature>
<dbReference type="GO" id="GO:0046854">
    <property type="term" value="P:phosphatidylinositol phosphate biosynthetic process"/>
    <property type="evidence" value="ECO:0007669"/>
    <property type="project" value="InterPro"/>
</dbReference>
<keyword evidence="2 5" id="KW-0479">Metal-binding</keyword>